<proteinExistence type="predicted"/>
<dbReference type="EMBL" id="JBHUHF010000001">
    <property type="protein sequence ID" value="MFD2027264.1"/>
    <property type="molecule type" value="Genomic_DNA"/>
</dbReference>
<evidence type="ECO:0000256" key="1">
    <source>
        <dbReference type="SAM" id="Phobius"/>
    </source>
</evidence>
<dbReference type="Proteomes" id="UP001597338">
    <property type="component" value="Unassembled WGS sequence"/>
</dbReference>
<feature type="transmembrane region" description="Helical" evidence="1">
    <location>
        <begin position="43"/>
        <end position="63"/>
    </location>
</feature>
<name>A0ABW4VBS2_9MICO</name>
<sequence length="123" mass="12821">MTFDDTEVLTLLRAGVDTVEEHRFDAALVLATSRRALRRRRSWQAVGACTTAAAVVFSLALAGPVPVPGVGDLAVPGGAQLRELVGIDPSQRVVPLEPGPGGRAVPAAPRVTVPDNATLPTYD</sequence>
<keyword evidence="1" id="KW-1133">Transmembrane helix</keyword>
<comment type="caution">
    <text evidence="2">The sequence shown here is derived from an EMBL/GenBank/DDBJ whole genome shotgun (WGS) entry which is preliminary data.</text>
</comment>
<organism evidence="2 3">
    <name type="scientific">Promicromonospora aerolata</name>
    <dbReference type="NCBI Taxonomy" id="195749"/>
    <lineage>
        <taxon>Bacteria</taxon>
        <taxon>Bacillati</taxon>
        <taxon>Actinomycetota</taxon>
        <taxon>Actinomycetes</taxon>
        <taxon>Micrococcales</taxon>
        <taxon>Promicromonosporaceae</taxon>
        <taxon>Promicromonospora</taxon>
    </lineage>
</organism>
<reference evidence="3" key="1">
    <citation type="journal article" date="2019" name="Int. J. Syst. Evol. Microbiol.">
        <title>The Global Catalogue of Microorganisms (GCM) 10K type strain sequencing project: providing services to taxonomists for standard genome sequencing and annotation.</title>
        <authorList>
            <consortium name="The Broad Institute Genomics Platform"/>
            <consortium name="The Broad Institute Genome Sequencing Center for Infectious Disease"/>
            <person name="Wu L."/>
            <person name="Ma J."/>
        </authorList>
    </citation>
    <scope>NUCLEOTIDE SEQUENCE [LARGE SCALE GENOMIC DNA]</scope>
    <source>
        <strain evidence="3">CCM 7043</strain>
    </source>
</reference>
<evidence type="ECO:0000313" key="3">
    <source>
        <dbReference type="Proteomes" id="UP001597338"/>
    </source>
</evidence>
<accession>A0ABW4VBS2</accession>
<keyword evidence="3" id="KW-1185">Reference proteome</keyword>
<keyword evidence="1" id="KW-0472">Membrane</keyword>
<dbReference type="RefSeq" id="WP_377199018.1">
    <property type="nucleotide sequence ID" value="NZ_JBHUHF010000001.1"/>
</dbReference>
<keyword evidence="1" id="KW-0812">Transmembrane</keyword>
<evidence type="ECO:0000313" key="2">
    <source>
        <dbReference type="EMBL" id="MFD2027264.1"/>
    </source>
</evidence>
<protein>
    <submittedName>
        <fullName evidence="2">Uncharacterized protein</fullName>
    </submittedName>
</protein>
<gene>
    <name evidence="2" type="ORF">ACFSL2_17250</name>
</gene>